<dbReference type="EMBL" id="JACCEM010000003">
    <property type="protein sequence ID" value="NYT49157.1"/>
    <property type="molecule type" value="Genomic_DNA"/>
</dbReference>
<dbReference type="Proteomes" id="UP000559809">
    <property type="component" value="Unassembled WGS sequence"/>
</dbReference>
<dbReference type="InterPro" id="IPR000415">
    <property type="entry name" value="Nitroreductase-like"/>
</dbReference>
<dbReference type="SUPFAM" id="SSF55469">
    <property type="entry name" value="FMN-dependent nitroreductase-like"/>
    <property type="match status" value="1"/>
</dbReference>
<evidence type="ECO:0000313" key="4">
    <source>
        <dbReference type="EMBL" id="NYT49157.1"/>
    </source>
</evidence>
<feature type="domain" description="Nitroreductase" evidence="3">
    <location>
        <begin position="11"/>
        <end position="202"/>
    </location>
</feature>
<comment type="similarity">
    <text evidence="1">Belongs to the nitroreductase family.</text>
</comment>
<comment type="caution">
    <text evidence="4">The sequence shown here is derived from an EMBL/GenBank/DDBJ whole genome shotgun (WGS) entry which is preliminary data.</text>
</comment>
<dbReference type="PANTHER" id="PTHR43673">
    <property type="entry name" value="NAD(P)H NITROREDUCTASE YDGI-RELATED"/>
    <property type="match status" value="1"/>
</dbReference>
<sequence>MNSLSILDAVSTRRSVRAFQATPVEAPTIAAILQHAARAPSASNTQPWHVHACAGPALRGLSDELVKAHHEASGEHAEEFPYYPGEWLDPYLARRRQVGKDLYGLLGIPKGDTSRMQRQYARNYEFFDAPAGLFFTVDRRLVTGHAAWMDLGAFVHGVMLIARHYGLDTCAQQAFARYHKIIRRHLPISDEEILVCGMSIGYADLAHPANRLETAREPVEAFTSFTGFSIAPNAGALNDPILKETS</sequence>
<dbReference type="CDD" id="cd02136">
    <property type="entry name" value="PnbA_NfnB-like"/>
    <property type="match status" value="1"/>
</dbReference>
<dbReference type="PANTHER" id="PTHR43673:SF10">
    <property type="entry name" value="NADH DEHYDROGENASE_NAD(P)H NITROREDUCTASE XCC3605-RELATED"/>
    <property type="match status" value="1"/>
</dbReference>
<evidence type="ECO:0000256" key="1">
    <source>
        <dbReference type="ARBA" id="ARBA00007118"/>
    </source>
</evidence>
<dbReference type="InterPro" id="IPR029479">
    <property type="entry name" value="Nitroreductase"/>
</dbReference>
<name>A0A853FYI7_9BURK</name>
<dbReference type="GO" id="GO:0016491">
    <property type="term" value="F:oxidoreductase activity"/>
    <property type="evidence" value="ECO:0007669"/>
    <property type="project" value="UniProtKB-KW"/>
</dbReference>
<protein>
    <submittedName>
        <fullName evidence="4">Nitroreductase</fullName>
    </submittedName>
</protein>
<organism evidence="4 5">
    <name type="scientific">Parapusillimonas granuli</name>
    <dbReference type="NCBI Taxonomy" id="380911"/>
    <lineage>
        <taxon>Bacteria</taxon>
        <taxon>Pseudomonadati</taxon>
        <taxon>Pseudomonadota</taxon>
        <taxon>Betaproteobacteria</taxon>
        <taxon>Burkholderiales</taxon>
        <taxon>Alcaligenaceae</taxon>
        <taxon>Parapusillimonas</taxon>
    </lineage>
</organism>
<evidence type="ECO:0000256" key="2">
    <source>
        <dbReference type="ARBA" id="ARBA00023002"/>
    </source>
</evidence>
<evidence type="ECO:0000313" key="5">
    <source>
        <dbReference type="Proteomes" id="UP000559809"/>
    </source>
</evidence>
<reference evidence="4 5" key="1">
    <citation type="submission" date="2020-07" db="EMBL/GenBank/DDBJ databases">
        <title>Taxonomic revisions and descriptions of new bacterial species based on genomic comparisons in the high-G+C-content subgroup of the family Alcaligenaceae.</title>
        <authorList>
            <person name="Szabo A."/>
            <person name="Felfoldi T."/>
        </authorList>
    </citation>
    <scope>NUCLEOTIDE SEQUENCE [LARGE SCALE GENOMIC DNA]</scope>
    <source>
        <strain evidence="4 5">LMG 24012</strain>
    </source>
</reference>
<gene>
    <name evidence="4" type="ORF">H0A72_07505</name>
</gene>
<dbReference type="Pfam" id="PF00881">
    <property type="entry name" value="Nitroreductase"/>
    <property type="match status" value="1"/>
</dbReference>
<keyword evidence="2" id="KW-0560">Oxidoreductase</keyword>
<dbReference type="RefSeq" id="WP_180154440.1">
    <property type="nucleotide sequence ID" value="NZ_JACCEM010000003.1"/>
</dbReference>
<evidence type="ECO:0000259" key="3">
    <source>
        <dbReference type="Pfam" id="PF00881"/>
    </source>
</evidence>
<dbReference type="Gene3D" id="3.40.109.10">
    <property type="entry name" value="NADH Oxidase"/>
    <property type="match status" value="1"/>
</dbReference>
<keyword evidence="5" id="KW-1185">Reference proteome</keyword>
<dbReference type="AlphaFoldDB" id="A0A853FYI7"/>
<proteinExistence type="inferred from homology"/>
<accession>A0A853FYI7</accession>